<proteinExistence type="predicted"/>
<dbReference type="AlphaFoldDB" id="A0AAE0X784"/>
<dbReference type="Gene3D" id="1.25.40.20">
    <property type="entry name" value="Ankyrin repeat-containing domain"/>
    <property type="match status" value="2"/>
</dbReference>
<dbReference type="InterPro" id="IPR002110">
    <property type="entry name" value="Ankyrin_rpt"/>
</dbReference>
<dbReference type="SUPFAM" id="SSF48403">
    <property type="entry name" value="Ankyrin repeat"/>
    <property type="match status" value="1"/>
</dbReference>
<dbReference type="EMBL" id="JAULSO010000003">
    <property type="protein sequence ID" value="KAK3686183.1"/>
    <property type="molecule type" value="Genomic_DNA"/>
</dbReference>
<reference evidence="3" key="1">
    <citation type="journal article" date="2023" name="Mol. Phylogenet. Evol.">
        <title>Genome-scale phylogeny and comparative genomics of the fungal order Sordariales.</title>
        <authorList>
            <person name="Hensen N."/>
            <person name="Bonometti L."/>
            <person name="Westerberg I."/>
            <person name="Brannstrom I.O."/>
            <person name="Guillou S."/>
            <person name="Cros-Aarteil S."/>
            <person name="Calhoun S."/>
            <person name="Haridas S."/>
            <person name="Kuo A."/>
            <person name="Mondo S."/>
            <person name="Pangilinan J."/>
            <person name="Riley R."/>
            <person name="LaButti K."/>
            <person name="Andreopoulos B."/>
            <person name="Lipzen A."/>
            <person name="Chen C."/>
            <person name="Yan M."/>
            <person name="Daum C."/>
            <person name="Ng V."/>
            <person name="Clum A."/>
            <person name="Steindorff A."/>
            <person name="Ohm R.A."/>
            <person name="Martin F."/>
            <person name="Silar P."/>
            <person name="Natvig D.O."/>
            <person name="Lalanne C."/>
            <person name="Gautier V."/>
            <person name="Ament-Velasquez S.L."/>
            <person name="Kruys A."/>
            <person name="Hutchinson M.I."/>
            <person name="Powell A.J."/>
            <person name="Barry K."/>
            <person name="Miller A.N."/>
            <person name="Grigoriev I.V."/>
            <person name="Debuchy R."/>
            <person name="Gladieux P."/>
            <person name="Hiltunen Thoren M."/>
            <person name="Johannesson H."/>
        </authorList>
    </citation>
    <scope>NUCLEOTIDE SEQUENCE</scope>
    <source>
        <strain evidence="3">CBS 314.62</strain>
    </source>
</reference>
<keyword evidence="1" id="KW-0677">Repeat</keyword>
<dbReference type="PANTHER" id="PTHR24198">
    <property type="entry name" value="ANKYRIN REPEAT AND PROTEIN KINASE DOMAIN-CONTAINING PROTEIN"/>
    <property type="match status" value="1"/>
</dbReference>
<evidence type="ECO:0000313" key="3">
    <source>
        <dbReference type="EMBL" id="KAK3686183.1"/>
    </source>
</evidence>
<sequence length="325" mass="36423">MASLMSMPTELLLDVANNLKAADDHIALAALAKTCRRLRDIAEPILHKLASKKHPQVLFWACTFGYERLVGKLLDAGSGPNIRIYFKDTELINRAVFAIPPGRFYSVLSNVAVRVGREHDTYICATPLHAAAKIGRLSIATMLAARVDYFFESSQGFCGCKNSFDITVRGPSCNAFHVATCHGHVQLAEFLLKQMKASTQGSPDPDYVYRFALEDVAYSGSVPMLDMMLSTGRRSPEHLYLPDARGLSPLFIAHIHDHMSLIEAMRGYGVNLENTPDHGFHYGPLIEHFRLEEQERWWAIDREPDRNEMRPSFTSISKWCVPGSI</sequence>
<keyword evidence="2" id="KW-0040">ANK repeat</keyword>
<reference evidence="3" key="2">
    <citation type="submission" date="2023-06" db="EMBL/GenBank/DDBJ databases">
        <authorList>
            <consortium name="Lawrence Berkeley National Laboratory"/>
            <person name="Haridas S."/>
            <person name="Hensen N."/>
            <person name="Bonometti L."/>
            <person name="Westerberg I."/>
            <person name="Brannstrom I.O."/>
            <person name="Guillou S."/>
            <person name="Cros-Aarteil S."/>
            <person name="Calhoun S."/>
            <person name="Kuo A."/>
            <person name="Mondo S."/>
            <person name="Pangilinan J."/>
            <person name="Riley R."/>
            <person name="Labutti K."/>
            <person name="Andreopoulos B."/>
            <person name="Lipzen A."/>
            <person name="Chen C."/>
            <person name="Yanf M."/>
            <person name="Daum C."/>
            <person name="Ng V."/>
            <person name="Clum A."/>
            <person name="Steindorff A."/>
            <person name="Ohm R."/>
            <person name="Martin F."/>
            <person name="Silar P."/>
            <person name="Natvig D."/>
            <person name="Lalanne C."/>
            <person name="Gautier V."/>
            <person name="Ament-Velasquez S.L."/>
            <person name="Kruys A."/>
            <person name="Hutchinson M.I."/>
            <person name="Powell A.J."/>
            <person name="Barry K."/>
            <person name="Miller A.N."/>
            <person name="Grigoriev I.V."/>
            <person name="Debuchy R."/>
            <person name="Gladieux P."/>
            <person name="Thoren M.H."/>
            <person name="Johannesson H."/>
        </authorList>
    </citation>
    <scope>NUCLEOTIDE SEQUENCE</scope>
    <source>
        <strain evidence="3">CBS 314.62</strain>
    </source>
</reference>
<evidence type="ECO:0000313" key="4">
    <source>
        <dbReference type="Proteomes" id="UP001270362"/>
    </source>
</evidence>
<dbReference type="InterPro" id="IPR036770">
    <property type="entry name" value="Ankyrin_rpt-contain_sf"/>
</dbReference>
<dbReference type="PANTHER" id="PTHR24198:SF194">
    <property type="entry name" value="INVERSIN-A"/>
    <property type="match status" value="1"/>
</dbReference>
<protein>
    <recommendedName>
        <fullName evidence="5">F-box domain-containing protein</fullName>
    </recommendedName>
</protein>
<organism evidence="3 4">
    <name type="scientific">Podospora appendiculata</name>
    <dbReference type="NCBI Taxonomy" id="314037"/>
    <lineage>
        <taxon>Eukaryota</taxon>
        <taxon>Fungi</taxon>
        <taxon>Dikarya</taxon>
        <taxon>Ascomycota</taxon>
        <taxon>Pezizomycotina</taxon>
        <taxon>Sordariomycetes</taxon>
        <taxon>Sordariomycetidae</taxon>
        <taxon>Sordariales</taxon>
        <taxon>Podosporaceae</taxon>
        <taxon>Podospora</taxon>
    </lineage>
</organism>
<keyword evidence="4" id="KW-1185">Reference proteome</keyword>
<evidence type="ECO:0000256" key="1">
    <source>
        <dbReference type="ARBA" id="ARBA00022737"/>
    </source>
</evidence>
<dbReference type="CDD" id="cd09917">
    <property type="entry name" value="F-box_SF"/>
    <property type="match status" value="1"/>
</dbReference>
<name>A0AAE0X784_9PEZI</name>
<evidence type="ECO:0000256" key="2">
    <source>
        <dbReference type="ARBA" id="ARBA00023043"/>
    </source>
</evidence>
<evidence type="ECO:0008006" key="5">
    <source>
        <dbReference type="Google" id="ProtNLM"/>
    </source>
</evidence>
<comment type="caution">
    <text evidence="3">The sequence shown here is derived from an EMBL/GenBank/DDBJ whole genome shotgun (WGS) entry which is preliminary data.</text>
</comment>
<accession>A0AAE0X784</accession>
<dbReference type="Proteomes" id="UP001270362">
    <property type="component" value="Unassembled WGS sequence"/>
</dbReference>
<gene>
    <name evidence="3" type="ORF">B0T22DRAFT_242381</name>
</gene>
<dbReference type="SMART" id="SM00248">
    <property type="entry name" value="ANK"/>
    <property type="match status" value="4"/>
</dbReference>